<keyword evidence="13" id="KW-0482">Metalloprotease</keyword>
<dbReference type="InterPro" id="IPR036990">
    <property type="entry name" value="M14A-like_propep"/>
</dbReference>
<protein>
    <recommendedName>
        <fullName evidence="19">Peptidase M14 domain-containing protein</fullName>
    </recommendedName>
</protein>
<dbReference type="Gene3D" id="3.40.630.10">
    <property type="entry name" value="Zn peptidases"/>
    <property type="match status" value="1"/>
</dbReference>
<dbReference type="SMART" id="SM00631">
    <property type="entry name" value="Zn_pept"/>
    <property type="match status" value="1"/>
</dbReference>
<evidence type="ECO:0000256" key="4">
    <source>
        <dbReference type="ARBA" id="ARBA00005988"/>
    </source>
</evidence>
<feature type="active site" description="Proton donor/acceptor" evidence="17">
    <location>
        <position position="390"/>
    </location>
</feature>
<dbReference type="PROSITE" id="PS00133">
    <property type="entry name" value="CARBOXYPEPT_ZN_2"/>
    <property type="match status" value="1"/>
</dbReference>
<name>A0AA39HPL1_9BILA</name>
<comment type="function">
    <text evidence="2">Extracellular metalloprotease that contributes to pathogenicity.</text>
</comment>
<keyword evidence="12" id="KW-0843">Virulence</keyword>
<evidence type="ECO:0000256" key="13">
    <source>
        <dbReference type="ARBA" id="ARBA00023049"/>
    </source>
</evidence>
<keyword evidence="6" id="KW-0121">Carboxypeptidase</keyword>
<comment type="function">
    <text evidence="16">Involved in the digestion of the blood meal.</text>
</comment>
<sequence length="430" mass="48020">MKTLISLGLLAALSYALPVDDLPPYESYAGHQVISIKTSTEHHAEALLNLTRDDRLRGLDFWKEPSRLGGSVDLQVSPEHKPIIDAFLAEQGLEYDIKLNDLGYIIQQEKARLARRRVFREGNKPSDLTLNEFHNIQEIDSYLTSVAKAYPEKASIFSIGKSYRGREIRGLKIGNPGSNKKSAFFHGCIHSREWIGCASMLYIINELTKNSQQYQNLLDKLDIYIVPVANPDGYQVTWGNQRLWRKTVSGPYGWFCYGVDPNRNFDIKFNTAGTSNDPCALTYAGPRPFSEVESKAIANFLNGNKDTLKVYIDVHSYSELFMYPYGYTRAYPKNIASLRAVAEKATKAINKVNGAQFKQGTSSGILYPTSGSTIDYAAGVSGIPYAYTMELRPTIKNKYGFIVDFSQIVPGAKECWAGIQVVLNAAAQEN</sequence>
<evidence type="ECO:0000256" key="11">
    <source>
        <dbReference type="ARBA" id="ARBA00022833"/>
    </source>
</evidence>
<dbReference type="InterPro" id="IPR003146">
    <property type="entry name" value="M14A_act_pep"/>
</dbReference>
<evidence type="ECO:0000256" key="12">
    <source>
        <dbReference type="ARBA" id="ARBA00023026"/>
    </source>
</evidence>
<dbReference type="PROSITE" id="PS52035">
    <property type="entry name" value="PEPTIDASE_M14"/>
    <property type="match status" value="1"/>
</dbReference>
<comment type="caution">
    <text evidence="20">The sequence shown here is derived from an EMBL/GenBank/DDBJ whole genome shotgun (WGS) entry which is preliminary data.</text>
</comment>
<evidence type="ECO:0000256" key="6">
    <source>
        <dbReference type="ARBA" id="ARBA00022645"/>
    </source>
</evidence>
<evidence type="ECO:0000256" key="7">
    <source>
        <dbReference type="ARBA" id="ARBA00022670"/>
    </source>
</evidence>
<organism evidence="20 21">
    <name type="scientific">Steinernema hermaphroditum</name>
    <dbReference type="NCBI Taxonomy" id="289476"/>
    <lineage>
        <taxon>Eukaryota</taxon>
        <taxon>Metazoa</taxon>
        <taxon>Ecdysozoa</taxon>
        <taxon>Nematoda</taxon>
        <taxon>Chromadorea</taxon>
        <taxon>Rhabditida</taxon>
        <taxon>Tylenchina</taxon>
        <taxon>Panagrolaimomorpha</taxon>
        <taxon>Strongyloidoidea</taxon>
        <taxon>Steinernematidae</taxon>
        <taxon>Steinernema</taxon>
    </lineage>
</organism>
<evidence type="ECO:0000256" key="16">
    <source>
        <dbReference type="ARBA" id="ARBA00057299"/>
    </source>
</evidence>
<feature type="domain" description="Peptidase M14" evidence="19">
    <location>
        <begin position="132"/>
        <end position="426"/>
    </location>
</feature>
<evidence type="ECO:0000256" key="2">
    <source>
        <dbReference type="ARBA" id="ARBA00003091"/>
    </source>
</evidence>
<dbReference type="Gene3D" id="3.30.70.340">
    <property type="entry name" value="Metallocarboxypeptidase-like"/>
    <property type="match status" value="1"/>
</dbReference>
<evidence type="ECO:0000256" key="10">
    <source>
        <dbReference type="ARBA" id="ARBA00022801"/>
    </source>
</evidence>
<dbReference type="PRINTS" id="PR00765">
    <property type="entry name" value="CRBOXYPTASEA"/>
</dbReference>
<evidence type="ECO:0000256" key="3">
    <source>
        <dbReference type="ARBA" id="ARBA00004613"/>
    </source>
</evidence>
<keyword evidence="21" id="KW-1185">Reference proteome</keyword>
<dbReference type="InterPro" id="IPR057247">
    <property type="entry name" value="CARBOXYPEPT_ZN_2"/>
</dbReference>
<evidence type="ECO:0000256" key="1">
    <source>
        <dbReference type="ARBA" id="ARBA00001947"/>
    </source>
</evidence>
<dbReference type="PANTHER" id="PTHR11705:SF143">
    <property type="entry name" value="SLL0236 PROTEIN"/>
    <property type="match status" value="1"/>
</dbReference>
<dbReference type="FunFam" id="3.40.630.10:FF:000040">
    <property type="entry name" value="zinc carboxypeptidase"/>
    <property type="match status" value="1"/>
</dbReference>
<proteinExistence type="inferred from homology"/>
<comment type="cofactor">
    <cofactor evidence="1">
        <name>Zn(2+)</name>
        <dbReference type="ChEBI" id="CHEBI:29105"/>
    </cofactor>
</comment>
<evidence type="ECO:0000256" key="14">
    <source>
        <dbReference type="ARBA" id="ARBA00023145"/>
    </source>
</evidence>
<evidence type="ECO:0000259" key="19">
    <source>
        <dbReference type="PROSITE" id="PS52035"/>
    </source>
</evidence>
<feature type="chain" id="PRO_5041257177" description="Peptidase M14 domain-containing protein" evidence="18">
    <location>
        <begin position="17"/>
        <end position="430"/>
    </location>
</feature>
<keyword evidence="15" id="KW-1015">Disulfide bond</keyword>
<evidence type="ECO:0000256" key="9">
    <source>
        <dbReference type="ARBA" id="ARBA00022729"/>
    </source>
</evidence>
<gene>
    <name evidence="20" type="ORF">QR680_003999</name>
</gene>
<dbReference type="AlphaFoldDB" id="A0AA39HPL1"/>
<dbReference type="Pfam" id="PF02244">
    <property type="entry name" value="Propep_M14"/>
    <property type="match status" value="1"/>
</dbReference>
<comment type="subcellular location">
    <subcellularLocation>
        <location evidence="3">Secreted</location>
    </subcellularLocation>
</comment>
<dbReference type="InterPro" id="IPR000834">
    <property type="entry name" value="Peptidase_M14"/>
</dbReference>
<feature type="signal peptide" evidence="18">
    <location>
        <begin position="1"/>
        <end position="16"/>
    </location>
</feature>
<evidence type="ECO:0000313" key="21">
    <source>
        <dbReference type="Proteomes" id="UP001175271"/>
    </source>
</evidence>
<dbReference type="PANTHER" id="PTHR11705">
    <property type="entry name" value="PROTEASE FAMILY M14 CARBOXYPEPTIDASE A,B"/>
    <property type="match status" value="1"/>
</dbReference>
<dbReference type="EMBL" id="JAUCMV010000003">
    <property type="protein sequence ID" value="KAK0408504.1"/>
    <property type="molecule type" value="Genomic_DNA"/>
</dbReference>
<dbReference type="GO" id="GO:0005615">
    <property type="term" value="C:extracellular space"/>
    <property type="evidence" value="ECO:0007669"/>
    <property type="project" value="TreeGrafter"/>
</dbReference>
<evidence type="ECO:0000256" key="15">
    <source>
        <dbReference type="ARBA" id="ARBA00023157"/>
    </source>
</evidence>
<keyword evidence="7" id="KW-0645">Protease</keyword>
<evidence type="ECO:0000256" key="17">
    <source>
        <dbReference type="PROSITE-ProRule" id="PRU01379"/>
    </source>
</evidence>
<keyword evidence="5" id="KW-0964">Secreted</keyword>
<evidence type="ECO:0000256" key="18">
    <source>
        <dbReference type="SAM" id="SignalP"/>
    </source>
</evidence>
<dbReference type="Proteomes" id="UP001175271">
    <property type="component" value="Unassembled WGS sequence"/>
</dbReference>
<dbReference type="SUPFAM" id="SSF54897">
    <property type="entry name" value="Protease propeptides/inhibitors"/>
    <property type="match status" value="1"/>
</dbReference>
<keyword evidence="10" id="KW-0378">Hydrolase</keyword>
<dbReference type="GO" id="GO:0008270">
    <property type="term" value="F:zinc ion binding"/>
    <property type="evidence" value="ECO:0007669"/>
    <property type="project" value="InterPro"/>
</dbReference>
<keyword evidence="8" id="KW-0479">Metal-binding</keyword>
<dbReference type="GO" id="GO:0004181">
    <property type="term" value="F:metallocarboxypeptidase activity"/>
    <property type="evidence" value="ECO:0007669"/>
    <property type="project" value="InterPro"/>
</dbReference>
<evidence type="ECO:0000256" key="8">
    <source>
        <dbReference type="ARBA" id="ARBA00022723"/>
    </source>
</evidence>
<dbReference type="GO" id="GO:0006508">
    <property type="term" value="P:proteolysis"/>
    <property type="evidence" value="ECO:0007669"/>
    <property type="project" value="UniProtKB-KW"/>
</dbReference>
<dbReference type="Pfam" id="PF00246">
    <property type="entry name" value="Peptidase_M14"/>
    <property type="match status" value="1"/>
</dbReference>
<keyword evidence="14" id="KW-0865">Zymogen</keyword>
<accession>A0AA39HPL1</accession>
<evidence type="ECO:0000256" key="5">
    <source>
        <dbReference type="ARBA" id="ARBA00022525"/>
    </source>
</evidence>
<dbReference type="CDD" id="cd03860">
    <property type="entry name" value="M14_CP_A-B_like"/>
    <property type="match status" value="1"/>
</dbReference>
<comment type="similarity">
    <text evidence="4 17">Belongs to the peptidase M14 family.</text>
</comment>
<dbReference type="SUPFAM" id="SSF53187">
    <property type="entry name" value="Zn-dependent exopeptidases"/>
    <property type="match status" value="1"/>
</dbReference>
<evidence type="ECO:0000313" key="20">
    <source>
        <dbReference type="EMBL" id="KAK0408504.1"/>
    </source>
</evidence>
<keyword evidence="11" id="KW-0862">Zinc</keyword>
<keyword evidence="9 18" id="KW-0732">Signal</keyword>
<reference evidence="20" key="1">
    <citation type="submission" date="2023-06" db="EMBL/GenBank/DDBJ databases">
        <title>Genomic analysis of the entomopathogenic nematode Steinernema hermaphroditum.</title>
        <authorList>
            <person name="Schwarz E.M."/>
            <person name="Heppert J.K."/>
            <person name="Baniya A."/>
            <person name="Schwartz H.T."/>
            <person name="Tan C.-H."/>
            <person name="Antoshechkin I."/>
            <person name="Sternberg P.W."/>
            <person name="Goodrich-Blair H."/>
            <person name="Dillman A.R."/>
        </authorList>
    </citation>
    <scope>NUCLEOTIDE SEQUENCE</scope>
    <source>
        <strain evidence="20">PS9179</strain>
        <tissue evidence="20">Whole animal</tissue>
    </source>
</reference>